<evidence type="ECO:0000313" key="1">
    <source>
        <dbReference type="EMBL" id="GAA0232796.1"/>
    </source>
</evidence>
<organism evidence="1 2">
    <name type="scientific">Cryptosporangium japonicum</name>
    <dbReference type="NCBI Taxonomy" id="80872"/>
    <lineage>
        <taxon>Bacteria</taxon>
        <taxon>Bacillati</taxon>
        <taxon>Actinomycetota</taxon>
        <taxon>Actinomycetes</taxon>
        <taxon>Cryptosporangiales</taxon>
        <taxon>Cryptosporangiaceae</taxon>
        <taxon>Cryptosporangium</taxon>
    </lineage>
</organism>
<sequence>MAQNDELARAERCCGWYERVEAARTSKALYAALERVPCDSCHRHLAASEVPEPLKAVWEPYVGQSRPRRLPRALGFWLFRHPNRELAAVAG</sequence>
<keyword evidence="2" id="KW-1185">Reference proteome</keyword>
<accession>A0ABN0TXS8</accession>
<gene>
    <name evidence="1" type="ORF">GCM10009539_17690</name>
</gene>
<proteinExistence type="predicted"/>
<reference evidence="1 2" key="1">
    <citation type="journal article" date="2019" name="Int. J. Syst. Evol. Microbiol.">
        <title>The Global Catalogue of Microorganisms (GCM) 10K type strain sequencing project: providing services to taxonomists for standard genome sequencing and annotation.</title>
        <authorList>
            <consortium name="The Broad Institute Genomics Platform"/>
            <consortium name="The Broad Institute Genome Sequencing Center for Infectious Disease"/>
            <person name="Wu L."/>
            <person name="Ma J."/>
        </authorList>
    </citation>
    <scope>NUCLEOTIDE SEQUENCE [LARGE SCALE GENOMIC DNA]</scope>
    <source>
        <strain evidence="1 2">JCM 10425</strain>
    </source>
</reference>
<dbReference type="Proteomes" id="UP001500967">
    <property type="component" value="Unassembled WGS sequence"/>
</dbReference>
<protein>
    <submittedName>
        <fullName evidence="1">Uncharacterized protein</fullName>
    </submittedName>
</protein>
<comment type="caution">
    <text evidence="1">The sequence shown here is derived from an EMBL/GenBank/DDBJ whole genome shotgun (WGS) entry which is preliminary data.</text>
</comment>
<evidence type="ECO:0000313" key="2">
    <source>
        <dbReference type="Proteomes" id="UP001500967"/>
    </source>
</evidence>
<dbReference type="EMBL" id="BAAAGX010000007">
    <property type="protein sequence ID" value="GAA0232796.1"/>
    <property type="molecule type" value="Genomic_DNA"/>
</dbReference>
<name>A0ABN0TXS8_9ACTN</name>
<dbReference type="RefSeq" id="WP_344648245.1">
    <property type="nucleotide sequence ID" value="NZ_BAAAGX010000007.1"/>
</dbReference>